<dbReference type="PANTHER" id="PTHR36842">
    <property type="entry name" value="PROTEIN TOLB HOMOLOG"/>
    <property type="match status" value="1"/>
</dbReference>
<evidence type="ECO:0000256" key="1">
    <source>
        <dbReference type="ARBA" id="ARBA00009820"/>
    </source>
</evidence>
<dbReference type="InterPro" id="IPR011659">
    <property type="entry name" value="WD40"/>
</dbReference>
<dbReference type="KEGG" id="bacg:D2962_01605"/>
<organism evidence="2 3">
    <name type="scientific">Biomaibacter acetigenes</name>
    <dbReference type="NCBI Taxonomy" id="2316383"/>
    <lineage>
        <taxon>Bacteria</taxon>
        <taxon>Bacillati</taxon>
        <taxon>Bacillota</taxon>
        <taxon>Clostridia</taxon>
        <taxon>Thermosediminibacterales</taxon>
        <taxon>Tepidanaerobacteraceae</taxon>
        <taxon>Biomaibacter</taxon>
    </lineage>
</organism>
<dbReference type="Pfam" id="PF07676">
    <property type="entry name" value="PD40"/>
    <property type="match status" value="1"/>
</dbReference>
<keyword evidence="3" id="KW-1185">Reference proteome</keyword>
<dbReference type="EMBL" id="CP033169">
    <property type="protein sequence ID" value="AYO32150.1"/>
    <property type="molecule type" value="Genomic_DNA"/>
</dbReference>
<comment type="similarity">
    <text evidence="1">Belongs to the TolB family.</text>
</comment>
<evidence type="ECO:0000313" key="3">
    <source>
        <dbReference type="Proteomes" id="UP000280960"/>
    </source>
</evidence>
<reference evidence="2 3" key="1">
    <citation type="submission" date="2018-10" db="EMBL/GenBank/DDBJ databases">
        <authorList>
            <person name="Zhang X."/>
        </authorList>
    </citation>
    <scope>NUCLEOTIDE SEQUENCE [LARGE SCALE GENOMIC DNA]</scope>
    <source>
        <strain evidence="2 3">SK-G1</strain>
    </source>
</reference>
<protein>
    <recommendedName>
        <fullName evidence="4">Dipeptidylpeptidase IV N-terminal domain-containing protein</fullName>
    </recommendedName>
</protein>
<evidence type="ECO:0008006" key="4">
    <source>
        <dbReference type="Google" id="ProtNLM"/>
    </source>
</evidence>
<gene>
    <name evidence="2" type="ORF">D2962_01605</name>
</gene>
<accession>A0A3G2R9J0</accession>
<dbReference type="InterPro" id="IPR011042">
    <property type="entry name" value="6-blade_b-propeller_TolB-like"/>
</dbReference>
<dbReference type="Gene3D" id="2.120.10.30">
    <property type="entry name" value="TolB, C-terminal domain"/>
    <property type="match status" value="1"/>
</dbReference>
<dbReference type="AlphaFoldDB" id="A0A3G2R9J0"/>
<dbReference type="PANTHER" id="PTHR36842:SF1">
    <property type="entry name" value="PROTEIN TOLB"/>
    <property type="match status" value="1"/>
</dbReference>
<dbReference type="Proteomes" id="UP000280960">
    <property type="component" value="Chromosome"/>
</dbReference>
<dbReference type="SUPFAM" id="SSF69304">
    <property type="entry name" value="Tricorn protease N-terminal domain"/>
    <property type="match status" value="1"/>
</dbReference>
<name>A0A3G2R9J0_9FIRM</name>
<proteinExistence type="inferred from homology"/>
<sequence length="121" mass="13101">MAFIDGNGSIAIVDSSGKHVRQLSNSHKARSLAWSPDGSKIAYQSWDGDESSLWILTVENGIEVLAFKEEGPGCSGSWSPDGKFLAVDAGGSLYILSGSTYEVKNRVPYSLRYVWSPDRNG</sequence>
<evidence type="ECO:0000313" key="2">
    <source>
        <dbReference type="EMBL" id="AYO32150.1"/>
    </source>
</evidence>